<dbReference type="AlphaFoldDB" id="A0A7X5HWJ1"/>
<proteinExistence type="predicted"/>
<dbReference type="SMART" id="SM00257">
    <property type="entry name" value="LysM"/>
    <property type="match status" value="1"/>
</dbReference>
<feature type="compositionally biased region" description="Polar residues" evidence="1">
    <location>
        <begin position="1"/>
        <end position="10"/>
    </location>
</feature>
<dbReference type="Gene3D" id="3.10.350.10">
    <property type="entry name" value="LysM domain"/>
    <property type="match status" value="1"/>
</dbReference>
<evidence type="ECO:0000256" key="1">
    <source>
        <dbReference type="SAM" id="MobiDB-lite"/>
    </source>
</evidence>
<feature type="domain" description="LysM" evidence="2">
    <location>
        <begin position="68"/>
        <end position="119"/>
    </location>
</feature>
<evidence type="ECO:0000313" key="3">
    <source>
        <dbReference type="EMBL" id="NDL67927.1"/>
    </source>
</evidence>
<dbReference type="EMBL" id="JAAEEH010000024">
    <property type="protein sequence ID" value="NDL67927.1"/>
    <property type="molecule type" value="Genomic_DNA"/>
</dbReference>
<dbReference type="Proteomes" id="UP000461585">
    <property type="component" value="Unassembled WGS sequence"/>
</dbReference>
<evidence type="ECO:0000313" key="4">
    <source>
        <dbReference type="Proteomes" id="UP000461585"/>
    </source>
</evidence>
<protein>
    <submittedName>
        <fullName evidence="3">LysM peptidoglycan-binding domain-containing protein</fullName>
    </submittedName>
</protein>
<dbReference type="PROSITE" id="PS51782">
    <property type="entry name" value="LYSM"/>
    <property type="match status" value="1"/>
</dbReference>
<dbReference type="Pfam" id="PF01476">
    <property type="entry name" value="LysM"/>
    <property type="match status" value="1"/>
</dbReference>
<dbReference type="InterPro" id="IPR036779">
    <property type="entry name" value="LysM_dom_sf"/>
</dbReference>
<evidence type="ECO:0000259" key="2">
    <source>
        <dbReference type="PROSITE" id="PS51782"/>
    </source>
</evidence>
<comment type="caution">
    <text evidence="3">The sequence shown here is derived from an EMBL/GenBank/DDBJ whole genome shotgun (WGS) entry which is preliminary data.</text>
</comment>
<organism evidence="3 4">
    <name type="scientific">Anaerotalea alkaliphila</name>
    <dbReference type="NCBI Taxonomy" id="2662126"/>
    <lineage>
        <taxon>Bacteria</taxon>
        <taxon>Bacillati</taxon>
        <taxon>Bacillota</taxon>
        <taxon>Clostridia</taxon>
        <taxon>Eubacteriales</taxon>
        <taxon>Anaerotalea</taxon>
    </lineage>
</organism>
<feature type="region of interest" description="Disordered" evidence="1">
    <location>
        <begin position="1"/>
        <end position="23"/>
    </location>
</feature>
<dbReference type="RefSeq" id="WP_162370651.1">
    <property type="nucleotide sequence ID" value="NZ_JAAEEH010000024.1"/>
</dbReference>
<dbReference type="InterPro" id="IPR018392">
    <property type="entry name" value="LysM"/>
</dbReference>
<keyword evidence="4" id="KW-1185">Reference proteome</keyword>
<feature type="compositionally biased region" description="Basic residues" evidence="1">
    <location>
        <begin position="11"/>
        <end position="21"/>
    </location>
</feature>
<dbReference type="SUPFAM" id="SSF54106">
    <property type="entry name" value="LysM domain"/>
    <property type="match status" value="1"/>
</dbReference>
<reference evidence="3 4" key="1">
    <citation type="submission" date="2020-01" db="EMBL/GenBank/DDBJ databases">
        <title>Anaeroalcalibacter tamaniensis gen. nov., sp. nov., moderately halophilic strictly anaerobic fermenter bacterium from mud volcano of Taman peninsula.</title>
        <authorList>
            <person name="Frolova A."/>
            <person name="Merkel A.Y."/>
            <person name="Slobodkin A.I."/>
        </authorList>
    </citation>
    <scope>NUCLEOTIDE SEQUENCE [LARGE SCALE GENOMIC DNA]</scope>
    <source>
        <strain evidence="3 4">F-3ap</strain>
    </source>
</reference>
<name>A0A7X5HWJ1_9FIRM</name>
<accession>A0A7X5HWJ1</accession>
<dbReference type="CDD" id="cd00118">
    <property type="entry name" value="LysM"/>
    <property type="match status" value="1"/>
</dbReference>
<sequence length="134" mass="15233">MMLNESNLTVHRNRRSKRRCRPSQSFPFPVKSIPSFAMGLALLVLAILFLWMEAPKVQGAEQIHKAYISHTVEKGDTLWDLAGIHMDKVHYTRYSYMREVSAINGLEGGKIYAGQTLTLPMLMEGEGKREGFHP</sequence>
<gene>
    <name evidence="3" type="ORF">GXN74_09260</name>
</gene>